<dbReference type="PANTHER" id="PTHR21021">
    <property type="entry name" value="GAF/PUTATIVE CYTOSKELETAL PROTEIN"/>
    <property type="match status" value="1"/>
</dbReference>
<dbReference type="SUPFAM" id="SSF55781">
    <property type="entry name" value="GAF domain-like"/>
    <property type="match status" value="1"/>
</dbReference>
<dbReference type="GO" id="GO:0016301">
    <property type="term" value="F:kinase activity"/>
    <property type="evidence" value="ECO:0007669"/>
    <property type="project" value="UniProtKB-KW"/>
</dbReference>
<feature type="domain" description="GAF" evidence="2">
    <location>
        <begin position="36"/>
        <end position="170"/>
    </location>
</feature>
<proteinExistence type="inferred from homology"/>
<keyword evidence="3" id="KW-0808">Transferase</keyword>
<organism evidence="3 4">
    <name type="scientific">Sulfobacillus benefaciens</name>
    <dbReference type="NCBI Taxonomy" id="453960"/>
    <lineage>
        <taxon>Bacteria</taxon>
        <taxon>Bacillati</taxon>
        <taxon>Bacillota</taxon>
        <taxon>Clostridia</taxon>
        <taxon>Eubacteriales</taxon>
        <taxon>Clostridiales Family XVII. Incertae Sedis</taxon>
        <taxon>Sulfobacillus</taxon>
    </lineage>
</organism>
<dbReference type="Gene3D" id="3.30.450.40">
    <property type="match status" value="1"/>
</dbReference>
<dbReference type="Pfam" id="PF13185">
    <property type="entry name" value="GAF_2"/>
    <property type="match status" value="1"/>
</dbReference>
<comment type="similarity">
    <text evidence="1">Belongs to the free Met sulfoxide reductase family.</text>
</comment>
<comment type="caution">
    <text evidence="3">The sequence shown here is derived from an EMBL/GenBank/DDBJ whole genome shotgun (WGS) entry which is preliminary data.</text>
</comment>
<dbReference type="AlphaFoldDB" id="A0A2T2X6K5"/>
<dbReference type="EMBL" id="PXYT01000013">
    <property type="protein sequence ID" value="PSR30086.1"/>
    <property type="molecule type" value="Genomic_DNA"/>
</dbReference>
<dbReference type="InterPro" id="IPR051330">
    <property type="entry name" value="Phosphatase_reg/MetRdx"/>
</dbReference>
<dbReference type="InterPro" id="IPR029016">
    <property type="entry name" value="GAF-like_dom_sf"/>
</dbReference>
<dbReference type="GO" id="GO:0005829">
    <property type="term" value="C:cytosol"/>
    <property type="evidence" value="ECO:0007669"/>
    <property type="project" value="TreeGrafter"/>
</dbReference>
<dbReference type="SMART" id="SM00065">
    <property type="entry name" value="GAF"/>
    <property type="match status" value="1"/>
</dbReference>
<name>A0A2T2X6K5_9FIRM</name>
<dbReference type="InterPro" id="IPR003018">
    <property type="entry name" value="GAF"/>
</dbReference>
<evidence type="ECO:0000259" key="2">
    <source>
        <dbReference type="SMART" id="SM00065"/>
    </source>
</evidence>
<dbReference type="FunFam" id="3.30.450.40:FF:000008">
    <property type="entry name" value="GAF domain-containing proteins"/>
    <property type="match status" value="1"/>
</dbReference>
<accession>A0A2T2X6K5</accession>
<evidence type="ECO:0000313" key="4">
    <source>
        <dbReference type="Proteomes" id="UP000242699"/>
    </source>
</evidence>
<evidence type="ECO:0000313" key="3">
    <source>
        <dbReference type="EMBL" id="PSR30086.1"/>
    </source>
</evidence>
<dbReference type="PANTHER" id="PTHR21021:SF15">
    <property type="entry name" value="FREE METHIONINE-R-SULFOXIDE REDUCTASE"/>
    <property type="match status" value="1"/>
</dbReference>
<evidence type="ECO:0000256" key="1">
    <source>
        <dbReference type="ARBA" id="ARBA00038454"/>
    </source>
</evidence>
<protein>
    <submittedName>
        <fullName evidence="3">Histidine kinase</fullName>
    </submittedName>
</protein>
<keyword evidence="3" id="KW-0418">Kinase</keyword>
<dbReference type="Proteomes" id="UP000242699">
    <property type="component" value="Unassembled WGS sequence"/>
</dbReference>
<reference evidence="3 4" key="1">
    <citation type="journal article" date="2014" name="BMC Genomics">
        <title>Comparison of environmental and isolate Sulfobacillus genomes reveals diverse carbon, sulfur, nitrogen, and hydrogen metabolisms.</title>
        <authorList>
            <person name="Justice N.B."/>
            <person name="Norman A."/>
            <person name="Brown C.T."/>
            <person name="Singh A."/>
            <person name="Thomas B.C."/>
            <person name="Banfield J.F."/>
        </authorList>
    </citation>
    <scope>NUCLEOTIDE SEQUENCE [LARGE SCALE GENOMIC DNA]</scope>
    <source>
        <strain evidence="3">AMDSBA1</strain>
    </source>
</reference>
<dbReference type="GO" id="GO:0033745">
    <property type="term" value="F:L-methionine-(R)-S-oxide reductase activity"/>
    <property type="evidence" value="ECO:0007669"/>
    <property type="project" value="TreeGrafter"/>
</dbReference>
<sequence length="172" mass="18536">MSKGATDVEFEESLAEGATLDDVEVFIRAAIEGERNRVATLANISAILNQYLSRINWVGFYLVLPGRDHLVLGPFQGLVACTRIPIGQGVVGKAVEQAKTLVVANVLEFPGHIACDSRSRSEIVVPIRSGGAVVAALDVDAPERDRFHTPETVLVERVAGLLGQNWNLMTDS</sequence>
<gene>
    <name evidence="3" type="ORF">C7B43_07335</name>
</gene>